<reference evidence="1 2" key="1">
    <citation type="submission" date="2013-09" db="EMBL/GenBank/DDBJ databases">
        <authorList>
            <person name="Zeng Z."/>
            <person name="Chen C."/>
        </authorList>
    </citation>
    <scope>NUCLEOTIDE SEQUENCE [LARGE SCALE GENOMIC DNA]</scope>
    <source>
        <strain evidence="1 2">WB 4.1-42</strain>
    </source>
</reference>
<evidence type="ECO:0000313" key="2">
    <source>
        <dbReference type="Proteomes" id="UP000030111"/>
    </source>
</evidence>
<sequence length="507" mass="51929">MLCHLFAFYNFTAGVIISTEAAAFFNGLPTHLCSLPQRRTKGTITAVSYLYIKNCTMKKHNLLAVPASLLLFLFAACSSDDSTTTDTTDIISQVTAADNIDEAGDYTYDTASTNVIAYSGTSVSATGSGVTVSGTTATITEGGTYTVTGTTNSGNLVVNADADAKVFLLFNGTSITSTTGAPLYIKNAYKAIVYLVPGSINTLADAMTNEYESTVYSLTRLTVFGTGSLTVKGNTDAGIASDGGIIIKDGTFAITSAGSAIKSDKNLVIDGGTYTIAAGNDGLHSDTQLTINDGEINITESEEGIEGALVTMNGGTVHLVSTDDGLNAAGDDDTVDKYFYMNGGYLFINASGDGIDSNGSVVMMGGTVIVNGPTANDNASIDYDNSFTVSGGYLLAAGSSGMAQAPGASSAQKSVKLTFGSTLAANSIVHIQTSSGQDVLTFKPAKTYQSVVLSSDALTTGETYTVYTGGSASGSVTDGLYADGSYTAGTLKGSFTVNSTVTNFSAN</sequence>
<dbReference type="AlphaFoldDB" id="A0A0A2MJZ7"/>
<dbReference type="Proteomes" id="UP000030111">
    <property type="component" value="Unassembled WGS sequence"/>
</dbReference>
<evidence type="ECO:0008006" key="3">
    <source>
        <dbReference type="Google" id="ProtNLM"/>
    </source>
</evidence>
<name>A0A0A2MJZ7_9FLAO</name>
<protein>
    <recommendedName>
        <fullName evidence="3">Dockerin type 1</fullName>
    </recommendedName>
</protein>
<keyword evidence="2" id="KW-1185">Reference proteome</keyword>
<dbReference type="EMBL" id="JRLY01000015">
    <property type="protein sequence ID" value="KGO91798.1"/>
    <property type="molecule type" value="Genomic_DNA"/>
</dbReference>
<comment type="caution">
    <text evidence="1">The sequence shown here is derived from an EMBL/GenBank/DDBJ whole genome shotgun (WGS) entry which is preliminary data.</text>
</comment>
<accession>A0A0A2MJZ7</accession>
<dbReference type="Pfam" id="PF14262">
    <property type="entry name" value="Cthe_2159"/>
    <property type="match status" value="1"/>
</dbReference>
<dbReference type="eggNOG" id="ENOG502Z8AD">
    <property type="taxonomic scope" value="Bacteria"/>
</dbReference>
<organism evidence="1 2">
    <name type="scientific">Flavobacterium subsaxonicum WB 4.1-42 = DSM 21790</name>
    <dbReference type="NCBI Taxonomy" id="1121898"/>
    <lineage>
        <taxon>Bacteria</taxon>
        <taxon>Pseudomonadati</taxon>
        <taxon>Bacteroidota</taxon>
        <taxon>Flavobacteriia</taxon>
        <taxon>Flavobacteriales</taxon>
        <taxon>Flavobacteriaceae</taxon>
        <taxon>Flavobacterium</taxon>
    </lineage>
</organism>
<evidence type="ECO:0000313" key="1">
    <source>
        <dbReference type="EMBL" id="KGO91798.1"/>
    </source>
</evidence>
<proteinExistence type="predicted"/>
<dbReference type="InterPro" id="IPR025584">
    <property type="entry name" value="Cthe_2159"/>
</dbReference>
<dbReference type="STRING" id="1121898.GCA_000422725_03739"/>
<gene>
    <name evidence="1" type="ORF">Q766_16315</name>
</gene>